<dbReference type="Pfam" id="PF01370">
    <property type="entry name" value="Epimerase"/>
    <property type="match status" value="1"/>
</dbReference>
<evidence type="ECO:0000313" key="4">
    <source>
        <dbReference type="Proteomes" id="UP000184501"/>
    </source>
</evidence>
<proteinExistence type="predicted"/>
<organism evidence="3 4">
    <name type="scientific">Streptoalloteichus hindustanus</name>
    <dbReference type="NCBI Taxonomy" id="2017"/>
    <lineage>
        <taxon>Bacteria</taxon>
        <taxon>Bacillati</taxon>
        <taxon>Actinomycetota</taxon>
        <taxon>Actinomycetes</taxon>
        <taxon>Pseudonocardiales</taxon>
        <taxon>Pseudonocardiaceae</taxon>
        <taxon>Streptoalloteichus</taxon>
    </lineage>
</organism>
<dbReference type="PANTHER" id="PTHR43245">
    <property type="entry name" value="BIFUNCTIONAL POLYMYXIN RESISTANCE PROTEIN ARNA"/>
    <property type="match status" value="1"/>
</dbReference>
<evidence type="ECO:0000313" key="3">
    <source>
        <dbReference type="EMBL" id="SHE62114.1"/>
    </source>
</evidence>
<dbReference type="InterPro" id="IPR050177">
    <property type="entry name" value="Lipid_A_modif_metabolic_enz"/>
</dbReference>
<dbReference type="EMBL" id="FQVN01000001">
    <property type="protein sequence ID" value="SHE62114.1"/>
    <property type="molecule type" value="Genomic_DNA"/>
</dbReference>
<evidence type="ECO:0000259" key="2">
    <source>
        <dbReference type="Pfam" id="PF01370"/>
    </source>
</evidence>
<name>A0A1M4UZF1_STRHI</name>
<reference evidence="3 4" key="1">
    <citation type="submission" date="2016-11" db="EMBL/GenBank/DDBJ databases">
        <authorList>
            <person name="Jaros S."/>
            <person name="Januszkiewicz K."/>
            <person name="Wedrychowicz H."/>
        </authorList>
    </citation>
    <scope>NUCLEOTIDE SEQUENCE [LARGE SCALE GENOMIC DNA]</scope>
    <source>
        <strain evidence="3 4">DSM 44523</strain>
    </source>
</reference>
<feature type="region of interest" description="Disordered" evidence="1">
    <location>
        <begin position="116"/>
        <end position="139"/>
    </location>
</feature>
<keyword evidence="4" id="KW-1185">Reference proteome</keyword>
<protein>
    <submittedName>
        <fullName evidence="3">Nucleoside-diphosphate-sugar epimerase</fullName>
    </submittedName>
</protein>
<dbReference type="InterPro" id="IPR036291">
    <property type="entry name" value="NAD(P)-bd_dom_sf"/>
</dbReference>
<feature type="domain" description="NAD-dependent epimerase/dehydratase" evidence="2">
    <location>
        <begin position="5"/>
        <end position="226"/>
    </location>
</feature>
<dbReference type="SUPFAM" id="SSF51735">
    <property type="entry name" value="NAD(P)-binding Rossmann-fold domains"/>
    <property type="match status" value="1"/>
</dbReference>
<dbReference type="STRING" id="2017.SAMN05444320_101590"/>
<dbReference type="InterPro" id="IPR001509">
    <property type="entry name" value="Epimerase_deHydtase"/>
</dbReference>
<dbReference type="AlphaFoldDB" id="A0A1M4UZF1"/>
<gene>
    <name evidence="3" type="ORF">SAMN05444320_101590</name>
</gene>
<dbReference type="PANTHER" id="PTHR43245:SF13">
    <property type="entry name" value="UDP-D-APIOSE_UDP-D-XYLOSE SYNTHASE 2"/>
    <property type="match status" value="1"/>
</dbReference>
<dbReference type="Gene3D" id="3.40.50.720">
    <property type="entry name" value="NAD(P)-binding Rossmann-like Domain"/>
    <property type="match status" value="1"/>
</dbReference>
<dbReference type="RefSeq" id="WP_083959255.1">
    <property type="nucleotide sequence ID" value="NZ_FQVN01000001.1"/>
</dbReference>
<dbReference type="OrthoDB" id="9776016at2"/>
<accession>A0A1M4UZF1</accession>
<sequence>MGRTALIIGGTGQIGLGTAERLLAGGWEVTLAARGRRAVPPPLADHVRVVGWDRDAPPVDLAVLAAGADLVLDCVCYTEAHAEQLLGLGDRAGHLAVVSSAAVYVDDRGRGMDRADDFPRFPVPITEDQRTAPPGPGDYSSRKAAVERLLLERATVPVTVLRPGAIHGRDSIHSREWWFVKRVLDRRPHVLFAYGGTSRFQTTAVANIAELVRLAAERPATRVLNVADPDAPTVLEIGRAVAGLLGHEWREVPLPPAASGPLGLSPWSVPEDVVLSTARAAAELGYRPVTSWLDALPGEVEWVLAAVAGRDWRAVFTDLVDKYGGIDFFDYAAEDAYLAEHDL</sequence>
<dbReference type="Proteomes" id="UP000184501">
    <property type="component" value="Unassembled WGS sequence"/>
</dbReference>
<evidence type="ECO:0000256" key="1">
    <source>
        <dbReference type="SAM" id="MobiDB-lite"/>
    </source>
</evidence>